<protein>
    <submittedName>
        <fullName evidence="3">Uncharacterized protein LOC112056446</fullName>
    </submittedName>
</protein>
<dbReference type="Proteomes" id="UP001652582">
    <property type="component" value="Chromosome 6"/>
</dbReference>
<feature type="chain" id="PRO_5046371647" evidence="1">
    <location>
        <begin position="25"/>
        <end position="142"/>
    </location>
</feature>
<reference evidence="3" key="1">
    <citation type="submission" date="2025-08" db="UniProtKB">
        <authorList>
            <consortium name="RefSeq"/>
        </authorList>
    </citation>
    <scope>IDENTIFICATION</scope>
</reference>
<keyword evidence="2" id="KW-1185">Reference proteome</keyword>
<evidence type="ECO:0000256" key="1">
    <source>
        <dbReference type="SAM" id="SignalP"/>
    </source>
</evidence>
<dbReference type="GeneID" id="112056446"/>
<organism evidence="2 3">
    <name type="scientific">Bicyclus anynana</name>
    <name type="common">Squinting bush brown butterfly</name>
    <dbReference type="NCBI Taxonomy" id="110368"/>
    <lineage>
        <taxon>Eukaryota</taxon>
        <taxon>Metazoa</taxon>
        <taxon>Ecdysozoa</taxon>
        <taxon>Arthropoda</taxon>
        <taxon>Hexapoda</taxon>
        <taxon>Insecta</taxon>
        <taxon>Pterygota</taxon>
        <taxon>Neoptera</taxon>
        <taxon>Endopterygota</taxon>
        <taxon>Lepidoptera</taxon>
        <taxon>Glossata</taxon>
        <taxon>Ditrysia</taxon>
        <taxon>Papilionoidea</taxon>
        <taxon>Nymphalidae</taxon>
        <taxon>Satyrinae</taxon>
        <taxon>Satyrini</taxon>
        <taxon>Mycalesina</taxon>
        <taxon>Bicyclus</taxon>
    </lineage>
</organism>
<keyword evidence="1" id="KW-0732">Signal</keyword>
<name>A0ABM3LGF4_BICAN</name>
<feature type="signal peptide" evidence="1">
    <location>
        <begin position="1"/>
        <end position="24"/>
    </location>
</feature>
<sequence length="142" mass="14351">MNQLFCFLSILISFIIIVLVPSNALPADPVTDATKAAGNVTNDAKQGVNDTLKMAAAATENIPGPAAIIPQVLKTAADVIITTPIQVAEVVVDNFSKILSPASPASDKTAAAATKPNGIATTVADASKGFTSLLGLGLGFFG</sequence>
<accession>A0ABM3LGF4</accession>
<evidence type="ECO:0000313" key="3">
    <source>
        <dbReference type="RefSeq" id="XP_052738131.1"/>
    </source>
</evidence>
<proteinExistence type="predicted"/>
<evidence type="ECO:0000313" key="2">
    <source>
        <dbReference type="Proteomes" id="UP001652582"/>
    </source>
</evidence>
<gene>
    <name evidence="3" type="primary">LOC112056446</name>
</gene>
<dbReference type="RefSeq" id="XP_052738131.1">
    <property type="nucleotide sequence ID" value="XM_052882171.1"/>
</dbReference>